<sequence length="375" mass="41381">MSARILIVTAAFGEGHNSAARNLALALDSLGATTQVADPCLLGAPYSTKALCKGYRWVTTYAPEIWHRIYQSTGKVDFSRQRVPLMRKPERKLAELVEEFQPDAIVSTYPIYAYFLDRILADRPVKPPVFTVVTDSIEINSAWIDAPTAAWIVTDPHTRDSMLKQGLPAERVIETGFPVNPSFAELSPIPADISPEPFKVLYFATPKLPHVRRISKAILNADPRTHLTIVLGKNVRLLYQRAREIHDAYPGRVRIKGWTRKVPELLSSHHLVVGKAGGATVHEAIAARCPMLVHHLVPGQEEGNLQLLEKIGGGTLAHGQDAIARIIGDILSDKAARWRQMKRALIQHGHNSGALTAARYILEKAKQPSPSDTVP</sequence>
<protein>
    <recommendedName>
        <fullName evidence="4">Diacylglycerol glucosyltransferase N-terminal domain-containing protein</fullName>
    </recommendedName>
</protein>
<evidence type="ECO:0000313" key="6">
    <source>
        <dbReference type="Proteomes" id="UP001596472"/>
    </source>
</evidence>
<accession>A0ABW2L4J2</accession>
<dbReference type="RefSeq" id="WP_379709786.1">
    <property type="nucleotide sequence ID" value="NZ_JBHTBS010000002.1"/>
</dbReference>
<keyword evidence="2" id="KW-0328">Glycosyltransferase</keyword>
<keyword evidence="6" id="KW-1185">Reference proteome</keyword>
<comment type="caution">
    <text evidence="5">The sequence shown here is derived from an EMBL/GenBank/DDBJ whole genome shotgun (WGS) entry which is preliminary data.</text>
</comment>
<dbReference type="InterPro" id="IPR009695">
    <property type="entry name" value="Diacylglyc_glucosyltr_N"/>
</dbReference>
<evidence type="ECO:0000256" key="2">
    <source>
        <dbReference type="ARBA" id="ARBA00022676"/>
    </source>
</evidence>
<proteinExistence type="inferred from homology"/>
<evidence type="ECO:0000313" key="5">
    <source>
        <dbReference type="EMBL" id="MFC7336505.1"/>
    </source>
</evidence>
<evidence type="ECO:0000256" key="1">
    <source>
        <dbReference type="ARBA" id="ARBA00006962"/>
    </source>
</evidence>
<dbReference type="Proteomes" id="UP001596472">
    <property type="component" value="Unassembled WGS sequence"/>
</dbReference>
<dbReference type="EMBL" id="JBHTBS010000002">
    <property type="protein sequence ID" value="MFC7336505.1"/>
    <property type="molecule type" value="Genomic_DNA"/>
</dbReference>
<dbReference type="Pfam" id="PF06925">
    <property type="entry name" value="MGDG_synth"/>
    <property type="match status" value="1"/>
</dbReference>
<dbReference type="PANTHER" id="PTHR43025:SF3">
    <property type="entry name" value="MONOGALACTOSYLDIACYLGLYCEROL SYNTHASE 1, CHLOROPLASTIC"/>
    <property type="match status" value="1"/>
</dbReference>
<dbReference type="PANTHER" id="PTHR43025">
    <property type="entry name" value="MONOGALACTOSYLDIACYLGLYCEROL SYNTHASE"/>
    <property type="match status" value="1"/>
</dbReference>
<organism evidence="5 6">
    <name type="scientific">Haloferula chungangensis</name>
    <dbReference type="NCBI Taxonomy" id="1048331"/>
    <lineage>
        <taxon>Bacteria</taxon>
        <taxon>Pseudomonadati</taxon>
        <taxon>Verrucomicrobiota</taxon>
        <taxon>Verrucomicrobiia</taxon>
        <taxon>Verrucomicrobiales</taxon>
        <taxon>Verrucomicrobiaceae</taxon>
        <taxon>Haloferula</taxon>
    </lineage>
</organism>
<dbReference type="SUPFAM" id="SSF53756">
    <property type="entry name" value="UDP-Glycosyltransferase/glycogen phosphorylase"/>
    <property type="match status" value="1"/>
</dbReference>
<name>A0ABW2L4J2_9BACT</name>
<evidence type="ECO:0000256" key="3">
    <source>
        <dbReference type="ARBA" id="ARBA00022679"/>
    </source>
</evidence>
<dbReference type="InterPro" id="IPR050519">
    <property type="entry name" value="Glycosyltransf_28_UgtP"/>
</dbReference>
<comment type="similarity">
    <text evidence="1">Belongs to the glycosyltransferase 28 family.</text>
</comment>
<feature type="domain" description="Diacylglycerol glucosyltransferase N-terminal" evidence="4">
    <location>
        <begin position="16"/>
        <end position="179"/>
    </location>
</feature>
<keyword evidence="3" id="KW-0808">Transferase</keyword>
<gene>
    <name evidence="5" type="ORF">ACFQY0_04885</name>
</gene>
<dbReference type="Gene3D" id="3.40.50.2000">
    <property type="entry name" value="Glycogen Phosphorylase B"/>
    <property type="match status" value="1"/>
</dbReference>
<evidence type="ECO:0000259" key="4">
    <source>
        <dbReference type="Pfam" id="PF06925"/>
    </source>
</evidence>
<reference evidence="6" key="1">
    <citation type="journal article" date="2019" name="Int. J. Syst. Evol. Microbiol.">
        <title>The Global Catalogue of Microorganisms (GCM) 10K type strain sequencing project: providing services to taxonomists for standard genome sequencing and annotation.</title>
        <authorList>
            <consortium name="The Broad Institute Genomics Platform"/>
            <consortium name="The Broad Institute Genome Sequencing Center for Infectious Disease"/>
            <person name="Wu L."/>
            <person name="Ma J."/>
        </authorList>
    </citation>
    <scope>NUCLEOTIDE SEQUENCE [LARGE SCALE GENOMIC DNA]</scope>
    <source>
        <strain evidence="6">CGMCC 4.1467</strain>
    </source>
</reference>